<dbReference type="AlphaFoldDB" id="A0A146K1J5"/>
<feature type="compositionally biased region" description="Acidic residues" evidence="1">
    <location>
        <begin position="289"/>
        <end position="310"/>
    </location>
</feature>
<feature type="region of interest" description="Disordered" evidence="1">
    <location>
        <begin position="102"/>
        <end position="177"/>
    </location>
</feature>
<organism evidence="2">
    <name type="scientific">Trepomonas sp. PC1</name>
    <dbReference type="NCBI Taxonomy" id="1076344"/>
    <lineage>
        <taxon>Eukaryota</taxon>
        <taxon>Metamonada</taxon>
        <taxon>Diplomonadida</taxon>
        <taxon>Hexamitidae</taxon>
        <taxon>Hexamitinae</taxon>
        <taxon>Trepomonas</taxon>
    </lineage>
</organism>
<feature type="region of interest" description="Disordered" evidence="1">
    <location>
        <begin position="249"/>
        <end position="327"/>
    </location>
</feature>
<evidence type="ECO:0000256" key="1">
    <source>
        <dbReference type="SAM" id="MobiDB-lite"/>
    </source>
</evidence>
<protein>
    <submittedName>
        <fullName evidence="2">Uncharacterized protein</fullName>
    </submittedName>
</protein>
<proteinExistence type="predicted"/>
<evidence type="ECO:0000313" key="2">
    <source>
        <dbReference type="EMBL" id="JAP89399.1"/>
    </source>
</evidence>
<name>A0A146K1J5_9EUKA</name>
<accession>A0A146K1J5</accession>
<sequence length="327" mass="38510">MQQKTFQEETQTEIQRQKMKFEAEKLLLAKQFDQKLRQEVEKIKKQQNDLLAKKIDEIKYLQLKELQEREKEQQNRFQQVRNRMAFEIQEIQRQKEEVARLVQQTKSRQKEEKQSQSQIKEENMVKPHTVIEQNRQNKPGLETSDSAPQKIDQINVTNQANQEKVNAQPPADVSQNVQKTRNQAQLNLAKFNQLPKREGISSPIFVKKDEVFTDLPLRSVKSAGKIIKKLFEDEEIEVKVVDLQSLFHGSGKNEKIEDSNEEEVEEEELIEEEEGESEEQLEIQNKNEEETEYEEEVVEEEGEEFEEIEEQPDKSHYAPGDDSIDID</sequence>
<gene>
    <name evidence="2" type="ORF">TPC1_31106</name>
</gene>
<feature type="compositionally biased region" description="Basic and acidic residues" evidence="1">
    <location>
        <begin position="108"/>
        <end position="125"/>
    </location>
</feature>
<feature type="compositionally biased region" description="Acidic residues" evidence="1">
    <location>
        <begin position="259"/>
        <end position="281"/>
    </location>
</feature>
<dbReference type="EMBL" id="GDID01007207">
    <property type="protein sequence ID" value="JAP89399.1"/>
    <property type="molecule type" value="Transcribed_RNA"/>
</dbReference>
<reference evidence="2" key="1">
    <citation type="submission" date="2015-07" db="EMBL/GenBank/DDBJ databases">
        <title>Adaptation to a free-living lifestyle via gene acquisitions in the diplomonad Trepomonas sp. PC1.</title>
        <authorList>
            <person name="Xu F."/>
            <person name="Jerlstrom-Hultqvist J."/>
            <person name="Kolisko M."/>
            <person name="Simpson A.G.B."/>
            <person name="Roger A.J."/>
            <person name="Svard S.G."/>
            <person name="Andersson J.O."/>
        </authorList>
    </citation>
    <scope>NUCLEOTIDE SEQUENCE</scope>
    <source>
        <strain evidence="2">PC1</strain>
    </source>
</reference>
<feature type="compositionally biased region" description="Polar residues" evidence="1">
    <location>
        <begin position="131"/>
        <end position="165"/>
    </location>
</feature>